<dbReference type="GeneID" id="104789575"/>
<evidence type="ECO:0000256" key="1">
    <source>
        <dbReference type="SAM" id="MobiDB-lite"/>
    </source>
</evidence>
<protein>
    <submittedName>
        <fullName evidence="4">Uncharacterized protein LOC104789575</fullName>
    </submittedName>
</protein>
<organism evidence="3 4">
    <name type="scientific">Camelina sativa</name>
    <name type="common">False flax</name>
    <name type="synonym">Myagrum sativum</name>
    <dbReference type="NCBI Taxonomy" id="90675"/>
    <lineage>
        <taxon>Eukaryota</taxon>
        <taxon>Viridiplantae</taxon>
        <taxon>Streptophyta</taxon>
        <taxon>Embryophyta</taxon>
        <taxon>Tracheophyta</taxon>
        <taxon>Spermatophyta</taxon>
        <taxon>Magnoliopsida</taxon>
        <taxon>eudicotyledons</taxon>
        <taxon>Gunneridae</taxon>
        <taxon>Pentapetalae</taxon>
        <taxon>rosids</taxon>
        <taxon>malvids</taxon>
        <taxon>Brassicales</taxon>
        <taxon>Brassicaceae</taxon>
        <taxon>Camelineae</taxon>
        <taxon>Camelina</taxon>
    </lineage>
</organism>
<feature type="domain" description="Reverse transcriptase Ty1/copia-type" evidence="2">
    <location>
        <begin position="217"/>
        <end position="317"/>
    </location>
</feature>
<feature type="region of interest" description="Disordered" evidence="1">
    <location>
        <begin position="76"/>
        <end position="102"/>
    </location>
</feature>
<reference evidence="4" key="2">
    <citation type="submission" date="2025-08" db="UniProtKB">
        <authorList>
            <consortium name="RefSeq"/>
        </authorList>
    </citation>
    <scope>IDENTIFICATION</scope>
    <source>
        <tissue evidence="4">Leaf</tissue>
    </source>
</reference>
<proteinExistence type="predicted"/>
<dbReference type="Pfam" id="PF07727">
    <property type="entry name" value="RVT_2"/>
    <property type="match status" value="1"/>
</dbReference>
<feature type="compositionally biased region" description="Low complexity" evidence="1">
    <location>
        <begin position="82"/>
        <end position="96"/>
    </location>
</feature>
<keyword evidence="3" id="KW-1185">Reference proteome</keyword>
<name>A0ABM0ZC11_CAMSA</name>
<evidence type="ECO:0000259" key="2">
    <source>
        <dbReference type="Pfam" id="PF07727"/>
    </source>
</evidence>
<evidence type="ECO:0000313" key="3">
    <source>
        <dbReference type="Proteomes" id="UP000694864"/>
    </source>
</evidence>
<dbReference type="SUPFAM" id="SSF56672">
    <property type="entry name" value="DNA/RNA polymerases"/>
    <property type="match status" value="1"/>
</dbReference>
<gene>
    <name evidence="4" type="primary">LOC104789575</name>
</gene>
<sequence length="318" mass="34832">MDLESNAISISRNVVFQEDVFPFNTSSLLSSAIDMFPNSILPLPVPLHFVESMPLIDEDSLVPTLPSAPSLEHDHGTIPAGTTSTSVTDPTSVSNVRPKRQSRAPGYLAEYHCSLVPSISSLPPTDIHLSSPSPPSQPSPTPPLPPPLPITSLPPSLKKTTPYPLSSVCTLDRYTPLFQSYIFSYCAETEPKTFHQAMKSEKWTNAANDELSALELNKTFVVESLPAGKHAIGCKWVFTIKYNSDGFVERYKARLVAQGFTQQEGIDYLETFSPVAKLTSVKLLLGLASAKGWSLTQMDVSNAFLHGDLEEEIYLHQV</sequence>
<dbReference type="InterPro" id="IPR013103">
    <property type="entry name" value="RVT_2"/>
</dbReference>
<feature type="region of interest" description="Disordered" evidence="1">
    <location>
        <begin position="124"/>
        <end position="155"/>
    </location>
</feature>
<dbReference type="InterPro" id="IPR043502">
    <property type="entry name" value="DNA/RNA_pol_sf"/>
</dbReference>
<feature type="compositionally biased region" description="Pro residues" evidence="1">
    <location>
        <begin position="132"/>
        <end position="149"/>
    </location>
</feature>
<dbReference type="Proteomes" id="UP000694864">
    <property type="component" value="Chromosome 5"/>
</dbReference>
<dbReference type="RefSeq" id="XP_010513551.1">
    <property type="nucleotide sequence ID" value="XM_010515249.1"/>
</dbReference>
<evidence type="ECO:0000313" key="4">
    <source>
        <dbReference type="RefSeq" id="XP_010513551.1"/>
    </source>
</evidence>
<accession>A0ABM0ZC11</accession>
<reference evidence="3" key="1">
    <citation type="journal article" date="2014" name="Nat. Commun.">
        <title>The emerging biofuel crop Camelina sativa retains a highly undifferentiated hexaploid genome structure.</title>
        <authorList>
            <person name="Kagale S."/>
            <person name="Koh C."/>
            <person name="Nixon J."/>
            <person name="Bollina V."/>
            <person name="Clarke W.E."/>
            <person name="Tuteja R."/>
            <person name="Spillane C."/>
            <person name="Robinson S.J."/>
            <person name="Links M.G."/>
            <person name="Clarke C."/>
            <person name="Higgins E.E."/>
            <person name="Huebert T."/>
            <person name="Sharpe A.G."/>
            <person name="Parkin I.A."/>
        </authorList>
    </citation>
    <scope>NUCLEOTIDE SEQUENCE [LARGE SCALE GENOMIC DNA]</scope>
    <source>
        <strain evidence="3">cv. DH55</strain>
    </source>
</reference>